<sequence length="110" mass="11661">MPDTPHVFAAVAVCVAITFGLRALPFAVLTPLRTSAVVHYLNARMPVGVMLILTVYTLRDLSPAAPRQLVAPAIALAVTLGLHHWRHHAVLSIFGGTAVHVALASTLTSH</sequence>
<dbReference type="EMBL" id="CP049838">
    <property type="protein sequence ID" value="QJT06342.1"/>
    <property type="molecule type" value="Genomic_DNA"/>
</dbReference>
<keyword evidence="3" id="KW-1185">Reference proteome</keyword>
<evidence type="ECO:0000313" key="3">
    <source>
        <dbReference type="Proteomes" id="UP000502665"/>
    </source>
</evidence>
<protein>
    <submittedName>
        <fullName evidence="2">Branched-chain amino acid ABC transporter</fullName>
    </submittedName>
</protein>
<feature type="transmembrane region" description="Helical" evidence="1">
    <location>
        <begin position="6"/>
        <end position="29"/>
    </location>
</feature>
<proteinExistence type="predicted"/>
<name>A0A6M4X2B2_9ACTN</name>
<organism evidence="2 3">
    <name type="scientific">Streptomyces asoensis</name>
    <dbReference type="NCBI Taxonomy" id="249586"/>
    <lineage>
        <taxon>Bacteria</taxon>
        <taxon>Bacillati</taxon>
        <taxon>Actinomycetota</taxon>
        <taxon>Actinomycetes</taxon>
        <taxon>Kitasatosporales</taxon>
        <taxon>Streptomycetaceae</taxon>
        <taxon>Streptomyces</taxon>
    </lineage>
</organism>
<dbReference type="AlphaFoldDB" id="A0A6M4X2B2"/>
<gene>
    <name evidence="2" type="ORF">G9272_43565</name>
</gene>
<dbReference type="InterPro" id="IPR008407">
    <property type="entry name" value="Brnchd-chn_aa_trnsp_AzlD"/>
</dbReference>
<dbReference type="Pfam" id="PF05437">
    <property type="entry name" value="AzlD"/>
    <property type="match status" value="1"/>
</dbReference>
<reference evidence="2" key="1">
    <citation type="submission" date="2020-03" db="EMBL/GenBank/DDBJ databases">
        <title>Molecular networking-based the target discovery of potent antiproliferative macrolactams: 5/6/7/16 polycyclic ansamycins and glycosylated trienomycin from Streptomyces cacaoi subsp. asoensis.</title>
        <authorList>
            <person name="Liu L.-L."/>
        </authorList>
    </citation>
    <scope>NUCLEOTIDE SEQUENCE [LARGE SCALE GENOMIC DNA]</scope>
    <source>
        <strain evidence="2">H2S5</strain>
    </source>
</reference>
<evidence type="ECO:0000313" key="2">
    <source>
        <dbReference type="EMBL" id="QJT06342.1"/>
    </source>
</evidence>
<feature type="transmembrane region" description="Helical" evidence="1">
    <location>
        <begin position="41"/>
        <end position="58"/>
    </location>
</feature>
<dbReference type="RefSeq" id="WP_171401654.1">
    <property type="nucleotide sequence ID" value="NZ_CP049838.1"/>
</dbReference>
<evidence type="ECO:0000256" key="1">
    <source>
        <dbReference type="SAM" id="Phobius"/>
    </source>
</evidence>
<dbReference type="PIRSF" id="PIRSF003203">
    <property type="entry name" value="AzlD"/>
    <property type="match status" value="1"/>
</dbReference>
<keyword evidence="1" id="KW-1133">Transmembrane helix</keyword>
<keyword evidence="1" id="KW-0812">Transmembrane</keyword>
<keyword evidence="1" id="KW-0472">Membrane</keyword>
<accession>A0A6M4X2B2</accession>
<dbReference type="Proteomes" id="UP000502665">
    <property type="component" value="Chromosome"/>
</dbReference>